<gene>
    <name evidence="7" type="ORF">KDAU_52290</name>
</gene>
<organism evidence="7 8">
    <name type="scientific">Dictyobacter aurantiacus</name>
    <dbReference type="NCBI Taxonomy" id="1936993"/>
    <lineage>
        <taxon>Bacteria</taxon>
        <taxon>Bacillati</taxon>
        <taxon>Chloroflexota</taxon>
        <taxon>Ktedonobacteria</taxon>
        <taxon>Ktedonobacterales</taxon>
        <taxon>Dictyobacteraceae</taxon>
        <taxon>Dictyobacter</taxon>
    </lineage>
</organism>
<dbReference type="InterPro" id="IPR006115">
    <property type="entry name" value="6PGDH_NADP-bd"/>
</dbReference>
<comment type="similarity">
    <text evidence="1">Belongs to the HIBADH-related family.</text>
</comment>
<dbReference type="EMBL" id="BIFQ01000002">
    <property type="protein sequence ID" value="GCE07900.1"/>
    <property type="molecule type" value="Genomic_DNA"/>
</dbReference>
<reference evidence="8" key="1">
    <citation type="submission" date="2018-12" db="EMBL/GenBank/DDBJ databases">
        <title>Tengunoibacter tsumagoiensis gen. nov., sp. nov., Dictyobacter kobayashii sp. nov., D. alpinus sp. nov., and D. joshuensis sp. nov. and description of Dictyobacteraceae fam. nov. within the order Ktedonobacterales isolated from Tengu-no-mugimeshi.</title>
        <authorList>
            <person name="Wang C.M."/>
            <person name="Zheng Y."/>
            <person name="Sakai Y."/>
            <person name="Toyoda A."/>
            <person name="Minakuchi Y."/>
            <person name="Abe K."/>
            <person name="Yokota A."/>
            <person name="Yabe S."/>
        </authorList>
    </citation>
    <scope>NUCLEOTIDE SEQUENCE [LARGE SCALE GENOMIC DNA]</scope>
    <source>
        <strain evidence="8">S-27</strain>
    </source>
</reference>
<dbReference type="GO" id="GO:0050661">
    <property type="term" value="F:NADP binding"/>
    <property type="evidence" value="ECO:0007669"/>
    <property type="project" value="InterPro"/>
</dbReference>
<accession>A0A401ZM41</accession>
<evidence type="ECO:0000313" key="7">
    <source>
        <dbReference type="EMBL" id="GCE07900.1"/>
    </source>
</evidence>
<proteinExistence type="inferred from homology"/>
<feature type="domain" description="6-phosphogluconate dehydrogenase NADP-binding" evidence="5">
    <location>
        <begin position="2"/>
        <end position="158"/>
    </location>
</feature>
<evidence type="ECO:0000256" key="1">
    <source>
        <dbReference type="ARBA" id="ARBA00009080"/>
    </source>
</evidence>
<dbReference type="Gene3D" id="3.40.50.720">
    <property type="entry name" value="NAD(P)-binding Rossmann-like Domain"/>
    <property type="match status" value="1"/>
</dbReference>
<dbReference type="InterPro" id="IPR008927">
    <property type="entry name" value="6-PGluconate_DH-like_C_sf"/>
</dbReference>
<dbReference type="PIRSF" id="PIRSF000103">
    <property type="entry name" value="HIBADH"/>
    <property type="match status" value="1"/>
</dbReference>
<dbReference type="PANTHER" id="PTHR43060:SF15">
    <property type="entry name" value="3-HYDROXYISOBUTYRATE DEHYDROGENASE-LIKE 1, MITOCHONDRIAL-RELATED"/>
    <property type="match status" value="1"/>
</dbReference>
<evidence type="ECO:0000313" key="8">
    <source>
        <dbReference type="Proteomes" id="UP000287224"/>
    </source>
</evidence>
<evidence type="ECO:0000259" key="6">
    <source>
        <dbReference type="Pfam" id="PF14833"/>
    </source>
</evidence>
<feature type="active site" evidence="4">
    <location>
        <position position="167"/>
    </location>
</feature>
<dbReference type="Proteomes" id="UP000287224">
    <property type="component" value="Unassembled WGS sequence"/>
</dbReference>
<evidence type="ECO:0000256" key="2">
    <source>
        <dbReference type="ARBA" id="ARBA00023002"/>
    </source>
</evidence>
<sequence length="292" mass="30956">MNVGIIGLGRIGLPIAKNLIEAGLPVMGYRRGDMNPFTGSGGVAAGSCREVAERSDVVITCLHEADFHDAFTGPSGLIYGAHNNLVVIDLSTATIEVKEQQRQALQSRQARMLDCPISGSPMMAAAKQAVLFASGEKAVYEQCLPVLEAIASNSFYLGSFGAGMKMKYIANLLLAVHNVAAAEAMVLGAKANLDPELMLNVISPSIAGSTAFTTRALMMSQGSYLPPAPGPIQTMHEVIELIDAFARNTGCPTPLFSLATRYYEQAMEEGRGEQDIAAIYALLGREAGLDML</sequence>
<dbReference type="AlphaFoldDB" id="A0A401ZM41"/>
<feature type="domain" description="3-hydroxyisobutyrate dehydrogenase-like NAD-binding" evidence="6">
    <location>
        <begin position="161"/>
        <end position="282"/>
    </location>
</feature>
<dbReference type="InterPro" id="IPR036291">
    <property type="entry name" value="NAD(P)-bd_dom_sf"/>
</dbReference>
<keyword evidence="3" id="KW-0520">NAD</keyword>
<dbReference type="PANTHER" id="PTHR43060">
    <property type="entry name" value="3-HYDROXYISOBUTYRATE DEHYDROGENASE-LIKE 1, MITOCHONDRIAL-RELATED"/>
    <property type="match status" value="1"/>
</dbReference>
<keyword evidence="2" id="KW-0560">Oxidoreductase</keyword>
<evidence type="ECO:0000256" key="3">
    <source>
        <dbReference type="ARBA" id="ARBA00023027"/>
    </source>
</evidence>
<dbReference type="SUPFAM" id="SSF48179">
    <property type="entry name" value="6-phosphogluconate dehydrogenase C-terminal domain-like"/>
    <property type="match status" value="1"/>
</dbReference>
<evidence type="ECO:0000259" key="5">
    <source>
        <dbReference type="Pfam" id="PF03446"/>
    </source>
</evidence>
<comment type="caution">
    <text evidence="7">The sequence shown here is derived from an EMBL/GenBank/DDBJ whole genome shotgun (WGS) entry which is preliminary data.</text>
</comment>
<dbReference type="InterPro" id="IPR013328">
    <property type="entry name" value="6PGD_dom2"/>
</dbReference>
<dbReference type="GO" id="GO:0051287">
    <property type="term" value="F:NAD binding"/>
    <property type="evidence" value="ECO:0007669"/>
    <property type="project" value="InterPro"/>
</dbReference>
<dbReference type="GO" id="GO:0016491">
    <property type="term" value="F:oxidoreductase activity"/>
    <property type="evidence" value="ECO:0007669"/>
    <property type="project" value="UniProtKB-KW"/>
</dbReference>
<dbReference type="Gene3D" id="1.10.1040.10">
    <property type="entry name" value="N-(1-d-carboxylethyl)-l-norvaline Dehydrogenase, domain 2"/>
    <property type="match status" value="1"/>
</dbReference>
<keyword evidence="8" id="KW-1185">Reference proteome</keyword>
<dbReference type="InterPro" id="IPR015815">
    <property type="entry name" value="HIBADH-related"/>
</dbReference>
<dbReference type="SUPFAM" id="SSF51735">
    <property type="entry name" value="NAD(P)-binding Rossmann-fold domains"/>
    <property type="match status" value="1"/>
</dbReference>
<name>A0A401ZM41_9CHLR</name>
<protein>
    <submittedName>
        <fullName evidence="7">2-hydroxy-3-oxopropionate reductase</fullName>
    </submittedName>
</protein>
<evidence type="ECO:0000256" key="4">
    <source>
        <dbReference type="PIRSR" id="PIRSR000103-1"/>
    </source>
</evidence>
<dbReference type="Pfam" id="PF14833">
    <property type="entry name" value="NAD_binding_11"/>
    <property type="match status" value="1"/>
</dbReference>
<dbReference type="OrthoDB" id="9786703at2"/>
<dbReference type="Pfam" id="PF03446">
    <property type="entry name" value="NAD_binding_2"/>
    <property type="match status" value="1"/>
</dbReference>
<dbReference type="InterPro" id="IPR029154">
    <property type="entry name" value="HIBADH-like_NADP-bd"/>
</dbReference>